<dbReference type="CDD" id="cd16982">
    <property type="entry name" value="CID_Pcf11"/>
    <property type="match status" value="1"/>
</dbReference>
<dbReference type="GO" id="GO:0005849">
    <property type="term" value="C:mRNA cleavage factor complex"/>
    <property type="evidence" value="ECO:0007669"/>
    <property type="project" value="InterPro"/>
</dbReference>
<keyword evidence="4" id="KW-1185">Reference proteome</keyword>
<dbReference type="PANTHER" id="PTHR15921">
    <property type="entry name" value="PRE-MRNA CLEAVAGE COMPLEX II"/>
    <property type="match status" value="1"/>
</dbReference>
<dbReference type="InterPro" id="IPR045154">
    <property type="entry name" value="PCF11-like"/>
</dbReference>
<gene>
    <name evidence="3" type="ORF">CLAFUR5_03326</name>
</gene>
<dbReference type="SMART" id="SM00582">
    <property type="entry name" value="RPR"/>
    <property type="match status" value="1"/>
</dbReference>
<dbReference type="InterPro" id="IPR021605">
    <property type="entry name" value="Pcf11_Clp1-ID"/>
</dbReference>
<feature type="compositionally biased region" description="Low complexity" evidence="1">
    <location>
        <begin position="192"/>
        <end position="217"/>
    </location>
</feature>
<proteinExistence type="predicted"/>
<protein>
    <recommendedName>
        <fullName evidence="2">CID domain-containing protein</fullName>
    </recommendedName>
</protein>
<reference evidence="3" key="1">
    <citation type="submission" date="2021-12" db="EMBL/GenBank/DDBJ databases">
        <authorList>
            <person name="Zaccaron A."/>
            <person name="Stergiopoulos I."/>
        </authorList>
    </citation>
    <scope>NUCLEOTIDE SEQUENCE</scope>
    <source>
        <strain evidence="3">Race5_Kim</strain>
    </source>
</reference>
<dbReference type="PANTHER" id="PTHR15921:SF3">
    <property type="entry name" value="PRE-MRNA CLEAVAGE COMPLEX 2 PROTEIN PCF11"/>
    <property type="match status" value="1"/>
</dbReference>
<evidence type="ECO:0000313" key="4">
    <source>
        <dbReference type="Proteomes" id="UP000756132"/>
    </source>
</evidence>
<organism evidence="3 4">
    <name type="scientific">Passalora fulva</name>
    <name type="common">Tomato leaf mold</name>
    <name type="synonym">Cladosporium fulvum</name>
    <dbReference type="NCBI Taxonomy" id="5499"/>
    <lineage>
        <taxon>Eukaryota</taxon>
        <taxon>Fungi</taxon>
        <taxon>Dikarya</taxon>
        <taxon>Ascomycota</taxon>
        <taxon>Pezizomycotina</taxon>
        <taxon>Dothideomycetes</taxon>
        <taxon>Dothideomycetidae</taxon>
        <taxon>Mycosphaerellales</taxon>
        <taxon>Mycosphaerellaceae</taxon>
        <taxon>Fulvia</taxon>
    </lineage>
</organism>
<dbReference type="InterPro" id="IPR054127">
    <property type="entry name" value="Pcf11_C"/>
</dbReference>
<dbReference type="Gene3D" id="1.25.40.90">
    <property type="match status" value="1"/>
</dbReference>
<dbReference type="Pfam" id="PF04818">
    <property type="entry name" value="CID"/>
    <property type="match status" value="1"/>
</dbReference>
<reference evidence="3" key="2">
    <citation type="journal article" date="2022" name="Microb. Genom.">
        <title>A chromosome-scale genome assembly of the tomato pathogen Cladosporium fulvum reveals a compartmentalized genome architecture and the presence of a dispensable chromosome.</title>
        <authorList>
            <person name="Zaccaron A.Z."/>
            <person name="Chen L.H."/>
            <person name="Samaras A."/>
            <person name="Stergiopoulos I."/>
        </authorList>
    </citation>
    <scope>NUCLEOTIDE SEQUENCE</scope>
    <source>
        <strain evidence="3">Race5_Kim</strain>
    </source>
</reference>
<dbReference type="GO" id="GO:0031124">
    <property type="term" value="P:mRNA 3'-end processing"/>
    <property type="evidence" value="ECO:0007669"/>
    <property type="project" value="InterPro"/>
</dbReference>
<dbReference type="GO" id="GO:0003729">
    <property type="term" value="F:mRNA binding"/>
    <property type="evidence" value="ECO:0007669"/>
    <property type="project" value="InterPro"/>
</dbReference>
<dbReference type="Proteomes" id="UP000756132">
    <property type="component" value="Chromosome 2"/>
</dbReference>
<dbReference type="KEGG" id="ffu:CLAFUR5_03326"/>
<dbReference type="GO" id="GO:0006369">
    <property type="term" value="P:termination of RNA polymerase II transcription"/>
    <property type="evidence" value="ECO:0007669"/>
    <property type="project" value="InterPro"/>
</dbReference>
<sequence>MSSRSPRGSLSGASSSAEVAADFEDALKDLQGNNRYEISNLTIIAKENTEHAQAISKVLENHIKTTPASRKLPAFYVLDSIVKNVGTPYTVYLGRDLYRTFMDAYTLVDGTTRKAMEGLTKTWKEPVPGSIDPRPVFPLETVRPIDNALIKARTAVLQSRQPQVPYRGNMPTPPQHNGQFSTPPHPLPPQPYQAYGQPQPQQQQHTYQPPPQQQIQPASHDVEGVKRDIQALIPRFQQMLASNPGEGRFQAQLGALQQLLNLLQNRALSPPEFQAVRNQVTILSSQIPTQQPARPPPQAAAPTPQWQQPAAAPFAPPYQPPQQPQYPNAQFPLPLPAQVPPQGTAAPPVMPPSALSNLQALLANVQKPSTPQMRAAIPEIRNATHSQLHTVQNHTAAAPSANGPVDLLAALSKAGIINTAHPASTPIPHAPPPATAPPNLDFLKSLQSILPPVQGGAPMQMPNVPPVQTITAASLKVHRPELIHALYDAQPNQCTQCGRRFLATEEGREKKQRHLDWHFRTNQRIADPNTNRGHHRNWYVDEMEWIKHTEFDLSTTTATAQDAAAAAKIKDDPSQKSVRAPAGMTKNTCNICQEDMHSQYSDELQDWVFANAAVQNGRIVHATCLAEMTKPALGGSSAGSLAAALASVGGGGCRERSATPDSLKRKAETAMDGGGARLKMG</sequence>
<feature type="region of interest" description="Disordered" evidence="1">
    <location>
        <begin position="653"/>
        <end position="681"/>
    </location>
</feature>
<evidence type="ECO:0000256" key="1">
    <source>
        <dbReference type="SAM" id="MobiDB-lite"/>
    </source>
</evidence>
<dbReference type="InterPro" id="IPR006569">
    <property type="entry name" value="CID_dom"/>
</dbReference>
<dbReference type="FunFam" id="1.25.40.90:FF:000016">
    <property type="entry name" value="mRNA cleavage factor complex component Pcf11"/>
    <property type="match status" value="1"/>
</dbReference>
<feature type="compositionally biased region" description="Basic and acidic residues" evidence="1">
    <location>
        <begin position="653"/>
        <end position="669"/>
    </location>
</feature>
<dbReference type="GO" id="GO:0005737">
    <property type="term" value="C:cytoplasm"/>
    <property type="evidence" value="ECO:0007669"/>
    <property type="project" value="TreeGrafter"/>
</dbReference>
<dbReference type="GO" id="GO:0000993">
    <property type="term" value="F:RNA polymerase II complex binding"/>
    <property type="evidence" value="ECO:0007669"/>
    <property type="project" value="InterPro"/>
</dbReference>
<dbReference type="InterPro" id="IPR047415">
    <property type="entry name" value="Pcf11_CID"/>
</dbReference>
<feature type="domain" description="CID" evidence="2">
    <location>
        <begin position="15"/>
        <end position="153"/>
    </location>
</feature>
<dbReference type="OMA" id="ARSDFAN"/>
<dbReference type="Pfam" id="PF11526">
    <property type="entry name" value="Pfc11_Clp1_ID"/>
    <property type="match status" value="1"/>
</dbReference>
<dbReference type="OrthoDB" id="343582at2759"/>
<feature type="region of interest" description="Disordered" evidence="1">
    <location>
        <begin position="161"/>
        <end position="223"/>
    </location>
</feature>
<dbReference type="InterPro" id="IPR008942">
    <property type="entry name" value="ENTH_VHS"/>
</dbReference>
<dbReference type="RefSeq" id="XP_047758075.1">
    <property type="nucleotide sequence ID" value="XM_047902474.1"/>
</dbReference>
<dbReference type="AlphaFoldDB" id="A0A9Q8P599"/>
<name>A0A9Q8P599_PASFU</name>
<dbReference type="GeneID" id="71983204"/>
<feature type="compositionally biased region" description="Gly residues" evidence="1">
    <location>
        <begin position="672"/>
        <end position="681"/>
    </location>
</feature>
<dbReference type="PROSITE" id="PS51391">
    <property type="entry name" value="CID"/>
    <property type="match status" value="1"/>
</dbReference>
<feature type="compositionally biased region" description="Pro residues" evidence="1">
    <location>
        <begin position="314"/>
        <end position="324"/>
    </location>
</feature>
<accession>A0A9Q8P599</accession>
<feature type="region of interest" description="Disordered" evidence="1">
    <location>
        <begin position="286"/>
        <end position="347"/>
    </location>
</feature>
<dbReference type="EMBL" id="CP090164">
    <property type="protein sequence ID" value="UJO13709.1"/>
    <property type="molecule type" value="Genomic_DNA"/>
</dbReference>
<dbReference type="SUPFAM" id="SSF48464">
    <property type="entry name" value="ENTH/VHS domain"/>
    <property type="match status" value="1"/>
</dbReference>
<evidence type="ECO:0000313" key="3">
    <source>
        <dbReference type="EMBL" id="UJO13709.1"/>
    </source>
</evidence>
<feature type="compositionally biased region" description="Low complexity" evidence="1">
    <location>
        <begin position="300"/>
        <end position="313"/>
    </location>
</feature>
<dbReference type="Pfam" id="PF21936">
    <property type="entry name" value="Pcf11_C"/>
    <property type="match status" value="1"/>
</dbReference>
<evidence type="ECO:0000259" key="2">
    <source>
        <dbReference type="PROSITE" id="PS51391"/>
    </source>
</evidence>